<comment type="caution">
    <text evidence="2">The sequence shown here is derived from an EMBL/GenBank/DDBJ whole genome shotgun (WGS) entry which is preliminary data.</text>
</comment>
<protein>
    <submittedName>
        <fullName evidence="2">Uncharacterized protein</fullName>
    </submittedName>
</protein>
<evidence type="ECO:0000313" key="2">
    <source>
        <dbReference type="EMBL" id="RMX46547.1"/>
    </source>
</evidence>
<feature type="non-terminal residue" evidence="2">
    <location>
        <position position="159"/>
    </location>
</feature>
<organism evidence="2 3">
    <name type="scientific">Pocillopora damicornis</name>
    <name type="common">Cauliflower coral</name>
    <name type="synonym">Millepora damicornis</name>
    <dbReference type="NCBI Taxonomy" id="46731"/>
    <lineage>
        <taxon>Eukaryota</taxon>
        <taxon>Metazoa</taxon>
        <taxon>Cnidaria</taxon>
        <taxon>Anthozoa</taxon>
        <taxon>Hexacorallia</taxon>
        <taxon>Scleractinia</taxon>
        <taxon>Astrocoeniina</taxon>
        <taxon>Pocilloporidae</taxon>
        <taxon>Pocillopora</taxon>
    </lineage>
</organism>
<feature type="region of interest" description="Disordered" evidence="1">
    <location>
        <begin position="1"/>
        <end position="28"/>
    </location>
</feature>
<gene>
    <name evidence="2" type="ORF">pdam_00020923</name>
</gene>
<reference evidence="2 3" key="1">
    <citation type="journal article" date="2018" name="Sci. Rep.">
        <title>Comparative analysis of the Pocillopora damicornis genome highlights role of immune system in coral evolution.</title>
        <authorList>
            <person name="Cunning R."/>
            <person name="Bay R.A."/>
            <person name="Gillette P."/>
            <person name="Baker A.C."/>
            <person name="Traylor-Knowles N."/>
        </authorList>
    </citation>
    <scope>NUCLEOTIDE SEQUENCE [LARGE SCALE GENOMIC DNA]</scope>
    <source>
        <strain evidence="2">RSMAS</strain>
        <tissue evidence="2">Whole animal</tissue>
    </source>
</reference>
<sequence length="159" mass="18559">MDSHNEGPSDINGSNREENSDEEGEIKNIDKKQNYSNITWTSVVQPLQDINFSKELILHETKRFKHQNLEFKILLPKNINCKKLMGRTIALELVNWADQHEKGIAAKILVMDAMSSKESCYRDNDSGDSSRVKKYSFRRLEWESWRMKALTRLTRKANN</sequence>
<evidence type="ECO:0000256" key="1">
    <source>
        <dbReference type="SAM" id="MobiDB-lite"/>
    </source>
</evidence>
<name>A0A3M6TYS8_POCDA</name>
<dbReference type="Proteomes" id="UP000275408">
    <property type="component" value="Unassembled WGS sequence"/>
</dbReference>
<dbReference type="EMBL" id="RCHS01002678">
    <property type="protein sequence ID" value="RMX46547.1"/>
    <property type="molecule type" value="Genomic_DNA"/>
</dbReference>
<keyword evidence="3" id="KW-1185">Reference proteome</keyword>
<proteinExistence type="predicted"/>
<dbReference type="AlphaFoldDB" id="A0A3M6TYS8"/>
<evidence type="ECO:0000313" key="3">
    <source>
        <dbReference type="Proteomes" id="UP000275408"/>
    </source>
</evidence>
<accession>A0A3M6TYS8</accession>